<dbReference type="RefSeq" id="XP_043046928.1">
    <property type="nucleotide sequence ID" value="XM_043194216.1"/>
</dbReference>
<keyword evidence="7" id="KW-0256">Endoplasmic reticulum</keyword>
<evidence type="ECO:0000256" key="12">
    <source>
        <dbReference type="ARBA" id="ARBA00023098"/>
    </source>
</evidence>
<comment type="subcellular location">
    <subcellularLocation>
        <location evidence="1">Endoplasmic reticulum membrane</location>
        <topology evidence="1">Multi-pass membrane protein</topology>
    </subcellularLocation>
</comment>
<dbReference type="AlphaFoldDB" id="A0A9P7V4W1"/>
<evidence type="ECO:0000256" key="9">
    <source>
        <dbReference type="ARBA" id="ARBA00022857"/>
    </source>
</evidence>
<feature type="transmembrane region" description="Helical" evidence="17">
    <location>
        <begin position="259"/>
        <end position="285"/>
    </location>
</feature>
<evidence type="ECO:0000256" key="17">
    <source>
        <dbReference type="SAM" id="Phobius"/>
    </source>
</evidence>
<protein>
    <recommendedName>
        <fullName evidence="4">very-long-chain enoyl-CoA reductase</fullName>
        <ecNumber evidence="4">1.3.1.93</ecNumber>
    </recommendedName>
</protein>
<evidence type="ECO:0000256" key="14">
    <source>
        <dbReference type="ARBA" id="ARBA00023160"/>
    </source>
</evidence>
<gene>
    <name evidence="19" type="primary">TSC13</name>
    <name evidence="19" type="ORF">KQ657_003497</name>
</gene>
<evidence type="ECO:0000256" key="1">
    <source>
        <dbReference type="ARBA" id="ARBA00004477"/>
    </source>
</evidence>
<accession>A0A9P7V4W1</accession>
<keyword evidence="13 17" id="KW-0472">Membrane</keyword>
<keyword evidence="6 17" id="KW-0812">Transmembrane</keyword>
<dbReference type="GeneID" id="66116871"/>
<evidence type="ECO:0000256" key="11">
    <source>
        <dbReference type="ARBA" id="ARBA00023002"/>
    </source>
</evidence>
<organism evidence="19 20">
    <name type="scientific">Scheffersomyces spartinae</name>
    <dbReference type="NCBI Taxonomy" id="45513"/>
    <lineage>
        <taxon>Eukaryota</taxon>
        <taxon>Fungi</taxon>
        <taxon>Dikarya</taxon>
        <taxon>Ascomycota</taxon>
        <taxon>Saccharomycotina</taxon>
        <taxon>Pichiomycetes</taxon>
        <taxon>Debaryomycetaceae</taxon>
        <taxon>Scheffersomyces</taxon>
    </lineage>
</organism>
<evidence type="ECO:0000256" key="3">
    <source>
        <dbReference type="ARBA" id="ARBA00007742"/>
    </source>
</evidence>
<comment type="catalytic activity">
    <reaction evidence="15">
        <text>a very-long-chain 2,3-saturated fatty acyl-CoA + NADP(+) = a very-long-chain (2E)-enoyl-CoA + NADPH + H(+)</text>
        <dbReference type="Rhea" id="RHEA:14473"/>
        <dbReference type="ChEBI" id="CHEBI:15378"/>
        <dbReference type="ChEBI" id="CHEBI:57783"/>
        <dbReference type="ChEBI" id="CHEBI:58349"/>
        <dbReference type="ChEBI" id="CHEBI:83724"/>
        <dbReference type="ChEBI" id="CHEBI:83728"/>
        <dbReference type="EC" id="1.3.1.93"/>
    </reaction>
</comment>
<keyword evidence="5" id="KW-0444">Lipid biosynthesis</keyword>
<dbReference type="FunFam" id="1.20.120.1630:FF:000010">
    <property type="entry name" value="Steroid alpha reductase family protein"/>
    <property type="match status" value="1"/>
</dbReference>
<evidence type="ECO:0000256" key="6">
    <source>
        <dbReference type="ARBA" id="ARBA00022692"/>
    </source>
</evidence>
<comment type="pathway">
    <text evidence="2">Lipid metabolism; fatty acid biosynthesis.</text>
</comment>
<dbReference type="PROSITE" id="PS50244">
    <property type="entry name" value="S5A_REDUCTASE"/>
    <property type="match status" value="1"/>
</dbReference>
<reference evidence="19" key="1">
    <citation type="submission" date="2021-03" db="EMBL/GenBank/DDBJ databases">
        <authorList>
            <person name="Palmer J.M."/>
        </authorList>
    </citation>
    <scope>NUCLEOTIDE SEQUENCE</scope>
    <source>
        <strain evidence="19">ARV_011</strain>
    </source>
</reference>
<keyword evidence="8" id="KW-0276">Fatty acid metabolism</keyword>
<keyword evidence="20" id="KW-1185">Reference proteome</keyword>
<keyword evidence="12" id="KW-0443">Lipid metabolism</keyword>
<dbReference type="Gene3D" id="1.20.120.1630">
    <property type="match status" value="1"/>
</dbReference>
<proteinExistence type="inferred from homology"/>
<comment type="function">
    <text evidence="16">Catalyzes the last of the four reactions of the long-chain fatty acids elongation cycle. This endoplasmic reticulum-bound enzymatic process, allows the addition of 2 carbons to the chain of long- and very long-chain fatty acids/VLCFAs per cycle. This enzyme reduces the trans-2,3-enoyl-CoA fatty acid intermediate to an acyl-CoA that can be further elongated by entering a new cycle of elongation. Thereby, it participates in the production of VLCFAs of different chain lengths that are involved in multiple biological processes as precursors of membrane lipids and lipid mediators.</text>
</comment>
<evidence type="ECO:0000256" key="13">
    <source>
        <dbReference type="ARBA" id="ARBA00023136"/>
    </source>
</evidence>
<keyword evidence="10 17" id="KW-1133">Transmembrane helix</keyword>
<keyword evidence="9" id="KW-0521">NADP</keyword>
<dbReference type="Pfam" id="PF02544">
    <property type="entry name" value="Steroid_dh"/>
    <property type="match status" value="1"/>
</dbReference>
<evidence type="ECO:0000256" key="8">
    <source>
        <dbReference type="ARBA" id="ARBA00022832"/>
    </source>
</evidence>
<name>A0A9P7V4W1_9ASCO</name>
<comment type="caution">
    <text evidence="19">The sequence shown here is derived from an EMBL/GenBank/DDBJ whole genome shotgun (WGS) entry which is preliminary data.</text>
</comment>
<evidence type="ECO:0000256" key="10">
    <source>
        <dbReference type="ARBA" id="ARBA00022989"/>
    </source>
</evidence>
<feature type="domain" description="3-oxo-5-alpha-steroid 4-dehydrogenase C-terminal" evidence="18">
    <location>
        <begin position="152"/>
        <end position="313"/>
    </location>
</feature>
<dbReference type="GO" id="GO:0042761">
    <property type="term" value="P:very long-chain fatty acid biosynthetic process"/>
    <property type="evidence" value="ECO:0007669"/>
    <property type="project" value="TreeGrafter"/>
</dbReference>
<dbReference type="InterPro" id="IPR001104">
    <property type="entry name" value="3-oxo-5_a-steroid_4-DH_C"/>
</dbReference>
<dbReference type="EC" id="1.3.1.93" evidence="4"/>
<evidence type="ECO:0000313" key="19">
    <source>
        <dbReference type="EMBL" id="KAG7191376.1"/>
    </source>
</evidence>
<comment type="similarity">
    <text evidence="3">Belongs to the steroid 5-alpha reductase family.</text>
</comment>
<evidence type="ECO:0000259" key="18">
    <source>
        <dbReference type="Pfam" id="PF02544"/>
    </source>
</evidence>
<dbReference type="PANTHER" id="PTHR10556:SF28">
    <property type="entry name" value="VERY-LONG-CHAIN ENOYL-COA REDUCTASE"/>
    <property type="match status" value="1"/>
</dbReference>
<dbReference type="OrthoDB" id="540503at2759"/>
<evidence type="ECO:0000256" key="16">
    <source>
        <dbReference type="ARBA" id="ARBA00058640"/>
    </source>
</evidence>
<keyword evidence="14" id="KW-0275">Fatty acid biosynthesis</keyword>
<evidence type="ECO:0000313" key="20">
    <source>
        <dbReference type="Proteomes" id="UP000790833"/>
    </source>
</evidence>
<evidence type="ECO:0000256" key="4">
    <source>
        <dbReference type="ARBA" id="ARBA00012530"/>
    </source>
</evidence>
<dbReference type="PANTHER" id="PTHR10556">
    <property type="entry name" value="3-OXO-5-ALPHA-STEROID 4-DEHYDROGENASE"/>
    <property type="match status" value="1"/>
</dbReference>
<evidence type="ECO:0000256" key="15">
    <source>
        <dbReference type="ARBA" id="ARBA00051495"/>
    </source>
</evidence>
<sequence length="314" mass="36347">MVAITISLRSRGFKGFELDVPSNSQTQSVLEAISKKLSTSVNRIRLTQLDATSNKQVPLDTSKSLVENGVNGDQFTLYIKDLGPQIAWRTVFQVEYLGPLLVHPLFYFGSQYFYSKPVSHNQTQWFAYLFVMFHFIKRELETSFVHKFSNATMPAFNIFKNSGHYWILSGFNLAYFIYGPEVDSDAAYWQRFLFHVKDNSTVVNYVLAGLFVFAELSNFKTHLTLSNLRPEGSKKYVIPTGYGFDLVSVPNYFFESLSWLIYTLLVGNWSAWLFFAVGTAQMWVWGVKKHKRYLKTFGDDYKKLKRKIFVPYVI</sequence>
<dbReference type="InterPro" id="IPR039357">
    <property type="entry name" value="SRD5A/TECR"/>
</dbReference>
<evidence type="ECO:0000256" key="7">
    <source>
        <dbReference type="ARBA" id="ARBA00022824"/>
    </source>
</evidence>
<evidence type="ECO:0000256" key="2">
    <source>
        <dbReference type="ARBA" id="ARBA00005194"/>
    </source>
</evidence>
<dbReference type="GO" id="GO:0005789">
    <property type="term" value="C:endoplasmic reticulum membrane"/>
    <property type="evidence" value="ECO:0007669"/>
    <property type="project" value="UniProtKB-SubCell"/>
</dbReference>
<dbReference type="Proteomes" id="UP000790833">
    <property type="component" value="Unassembled WGS sequence"/>
</dbReference>
<dbReference type="GO" id="GO:0102758">
    <property type="term" value="F:very-long-chain enoyl-CoA reductase activity"/>
    <property type="evidence" value="ECO:0007669"/>
    <property type="project" value="UniProtKB-EC"/>
</dbReference>
<keyword evidence="11" id="KW-0560">Oxidoreductase</keyword>
<dbReference type="EMBL" id="JAHMUF010000031">
    <property type="protein sequence ID" value="KAG7191376.1"/>
    <property type="molecule type" value="Genomic_DNA"/>
</dbReference>
<evidence type="ECO:0000256" key="5">
    <source>
        <dbReference type="ARBA" id="ARBA00022516"/>
    </source>
</evidence>